<dbReference type="SMART" id="SM00388">
    <property type="entry name" value="HisKA"/>
    <property type="match status" value="1"/>
</dbReference>
<evidence type="ECO:0000256" key="6">
    <source>
        <dbReference type="ARBA" id="ARBA00022777"/>
    </source>
</evidence>
<dbReference type="InterPro" id="IPR036890">
    <property type="entry name" value="HATPase_C_sf"/>
</dbReference>
<dbReference type="CDD" id="cd00082">
    <property type="entry name" value="HisKA"/>
    <property type="match status" value="1"/>
</dbReference>
<dbReference type="PANTHER" id="PTHR45436">
    <property type="entry name" value="SENSOR HISTIDINE KINASE YKOH"/>
    <property type="match status" value="1"/>
</dbReference>
<dbReference type="InterPro" id="IPR050428">
    <property type="entry name" value="TCS_sensor_his_kinase"/>
</dbReference>
<keyword evidence="4 10" id="KW-0808">Transferase</keyword>
<keyword evidence="7 8" id="KW-1133">Transmembrane helix</keyword>
<dbReference type="PANTHER" id="PTHR45436:SF16">
    <property type="entry name" value="HISTIDINE KINASE"/>
    <property type="match status" value="1"/>
</dbReference>
<dbReference type="Pfam" id="PF00512">
    <property type="entry name" value="HisKA"/>
    <property type="match status" value="1"/>
</dbReference>
<dbReference type="EC" id="2.7.13.3" evidence="2"/>
<evidence type="ECO:0000256" key="4">
    <source>
        <dbReference type="ARBA" id="ARBA00022679"/>
    </source>
</evidence>
<dbReference type="GO" id="GO:0005886">
    <property type="term" value="C:plasma membrane"/>
    <property type="evidence" value="ECO:0007669"/>
    <property type="project" value="TreeGrafter"/>
</dbReference>
<evidence type="ECO:0000256" key="7">
    <source>
        <dbReference type="ARBA" id="ARBA00022989"/>
    </source>
</evidence>
<reference evidence="10 11" key="1">
    <citation type="submission" date="2018-06" db="EMBL/GenBank/DDBJ databases">
        <authorList>
            <consortium name="Pathogen Informatics"/>
            <person name="Doyle S."/>
        </authorList>
    </citation>
    <scope>NUCLEOTIDE SEQUENCE [LARGE SCALE GENOMIC DNA]</scope>
    <source>
        <strain evidence="10 11">NCTC11165</strain>
    </source>
</reference>
<evidence type="ECO:0000259" key="9">
    <source>
        <dbReference type="PROSITE" id="PS50109"/>
    </source>
</evidence>
<dbReference type="SUPFAM" id="SSF55874">
    <property type="entry name" value="ATPase domain of HSP90 chaperone/DNA topoisomerase II/histidine kinase"/>
    <property type="match status" value="1"/>
</dbReference>
<evidence type="ECO:0000313" key="11">
    <source>
        <dbReference type="Proteomes" id="UP000250358"/>
    </source>
</evidence>
<evidence type="ECO:0000256" key="8">
    <source>
        <dbReference type="SAM" id="Phobius"/>
    </source>
</evidence>
<keyword evidence="8" id="KW-0472">Membrane</keyword>
<proteinExistence type="predicted"/>
<dbReference type="InterPro" id="IPR003661">
    <property type="entry name" value="HisK_dim/P_dom"/>
</dbReference>
<feature type="transmembrane region" description="Helical" evidence="8">
    <location>
        <begin position="12"/>
        <end position="35"/>
    </location>
</feature>
<evidence type="ECO:0000256" key="3">
    <source>
        <dbReference type="ARBA" id="ARBA00022553"/>
    </source>
</evidence>
<keyword evidence="5 8" id="KW-0812">Transmembrane</keyword>
<accession>A0A2X1AV85</accession>
<name>A0A2X1AV85_BREDI</name>
<feature type="domain" description="Histidine kinase" evidence="9">
    <location>
        <begin position="224"/>
        <end position="427"/>
    </location>
</feature>
<evidence type="ECO:0000256" key="1">
    <source>
        <dbReference type="ARBA" id="ARBA00000085"/>
    </source>
</evidence>
<feature type="transmembrane region" description="Helical" evidence="8">
    <location>
        <begin position="139"/>
        <end position="162"/>
    </location>
</feature>
<evidence type="ECO:0000313" key="10">
    <source>
        <dbReference type="EMBL" id="SPU42444.1"/>
    </source>
</evidence>
<sequence>MKLRSPSLRLQLVLSVLGMTLFAALMFGFLTLLFAHSVEDSLFEQELIRQGETVQQNWVKTGRLSETGSDYINVYREPSLFPADLTKAFAAAPDHREFRGDDGSHYQVLEISLPGTGESAWLAADLNGRQVVPDLHEKMIRFFVSTTAIIMLLVASMGLLLASRLTAPLTRLAQSVSSQDRHEVPAVTGSDYPGNEVGRLAIALESAFERIEAFVARERGFTRDVSHELRTPLAVIRGGVELIENQPDLPKRVTAPLARIRQAERRMTETIQLLLMLAREEGQNAPREQVALAPIVEAAVLAASDRFGGRDRAVTVDIPPEAAASLNRAGFLMILDNLISNAFEHAPAHALRIALEERSLMIASGGPGMPARIAASAGKPFARGTDSEGVGLGLSIVRRLCVRDEIPLSLGVSEQGTVVRLDLRCSSDFTDSKGQE</sequence>
<dbReference type="EMBL" id="UAQM01000001">
    <property type="protein sequence ID" value="SPU42444.1"/>
    <property type="molecule type" value="Genomic_DNA"/>
</dbReference>
<dbReference type="GO" id="GO:0000155">
    <property type="term" value="F:phosphorelay sensor kinase activity"/>
    <property type="evidence" value="ECO:0007669"/>
    <property type="project" value="InterPro"/>
</dbReference>
<keyword evidence="6 10" id="KW-0418">Kinase</keyword>
<dbReference type="InterPro" id="IPR036097">
    <property type="entry name" value="HisK_dim/P_sf"/>
</dbReference>
<dbReference type="SUPFAM" id="SSF47384">
    <property type="entry name" value="Homodimeric domain of signal transducing histidine kinase"/>
    <property type="match status" value="1"/>
</dbReference>
<protein>
    <recommendedName>
        <fullName evidence="2">histidine kinase</fullName>
        <ecNumber evidence="2">2.7.13.3</ecNumber>
    </recommendedName>
</protein>
<dbReference type="Gene3D" id="3.30.565.10">
    <property type="entry name" value="Histidine kinase-like ATPase, C-terminal domain"/>
    <property type="match status" value="1"/>
</dbReference>
<dbReference type="Proteomes" id="UP000250358">
    <property type="component" value="Unassembled WGS sequence"/>
</dbReference>
<dbReference type="InterPro" id="IPR005467">
    <property type="entry name" value="His_kinase_dom"/>
</dbReference>
<comment type="catalytic activity">
    <reaction evidence="1">
        <text>ATP + protein L-histidine = ADP + protein N-phospho-L-histidine.</text>
        <dbReference type="EC" id="2.7.13.3"/>
    </reaction>
</comment>
<evidence type="ECO:0000256" key="2">
    <source>
        <dbReference type="ARBA" id="ARBA00012438"/>
    </source>
</evidence>
<dbReference type="Gene3D" id="1.10.287.130">
    <property type="match status" value="1"/>
</dbReference>
<dbReference type="PROSITE" id="PS50109">
    <property type="entry name" value="HIS_KIN"/>
    <property type="match status" value="1"/>
</dbReference>
<dbReference type="AlphaFoldDB" id="A0A2X1AV85"/>
<organism evidence="10 11">
    <name type="scientific">Brevundimonas diminuta</name>
    <name type="common">Pseudomonas diminuta</name>
    <dbReference type="NCBI Taxonomy" id="293"/>
    <lineage>
        <taxon>Bacteria</taxon>
        <taxon>Pseudomonadati</taxon>
        <taxon>Pseudomonadota</taxon>
        <taxon>Alphaproteobacteria</taxon>
        <taxon>Caulobacterales</taxon>
        <taxon>Caulobacteraceae</taxon>
        <taxon>Brevundimonas</taxon>
    </lineage>
</organism>
<dbReference type="Pfam" id="PF02518">
    <property type="entry name" value="HATPase_c"/>
    <property type="match status" value="1"/>
</dbReference>
<gene>
    <name evidence="10" type="primary">tcrY_1</name>
    <name evidence="10" type="ORF">NCTC11165_00590</name>
</gene>
<dbReference type="SMART" id="SM00387">
    <property type="entry name" value="HATPase_c"/>
    <property type="match status" value="1"/>
</dbReference>
<dbReference type="InterPro" id="IPR003594">
    <property type="entry name" value="HATPase_dom"/>
</dbReference>
<keyword evidence="3" id="KW-0597">Phosphoprotein</keyword>
<evidence type="ECO:0000256" key="5">
    <source>
        <dbReference type="ARBA" id="ARBA00022692"/>
    </source>
</evidence>